<dbReference type="RefSeq" id="WP_073857307.1">
    <property type="nucleotide sequence ID" value="NZ_BAAATC010000021.1"/>
</dbReference>
<accession>A0A1Q4HBH6</accession>
<evidence type="ECO:0000313" key="3">
    <source>
        <dbReference type="Proteomes" id="UP000191039"/>
    </source>
</evidence>
<dbReference type="AlphaFoldDB" id="A0A1Q4HBH6"/>
<keyword evidence="4" id="KW-1185">Reference proteome</keyword>
<evidence type="ECO:0000313" key="1">
    <source>
        <dbReference type="EMBL" id="OPE54637.1"/>
    </source>
</evidence>
<dbReference type="EMBL" id="MIJD01000073">
    <property type="protein sequence ID" value="OPE54637.1"/>
    <property type="molecule type" value="Genomic_DNA"/>
</dbReference>
<gene>
    <name evidence="1" type="ORF">BV510_09235</name>
    <name evidence="2" type="ORF">CRI78_18590</name>
</gene>
<dbReference type="Proteomes" id="UP000220340">
    <property type="component" value="Unassembled WGS sequence"/>
</dbReference>
<sequence length="67" mass="7360">MSDRVRLGKSVLTRVAETSFEPSIDMFGSTPEEAWAGNADLLVPDFVNLAARGDAFMVDDWLELDAI</sequence>
<organism evidence="2 4">
    <name type="scientific">Mycolicibacterium diernhoferi</name>
    <dbReference type="NCBI Taxonomy" id="1801"/>
    <lineage>
        <taxon>Bacteria</taxon>
        <taxon>Bacillati</taxon>
        <taxon>Actinomycetota</taxon>
        <taxon>Actinomycetes</taxon>
        <taxon>Mycobacteriales</taxon>
        <taxon>Mycobacteriaceae</taxon>
        <taxon>Mycolicibacterium</taxon>
    </lineage>
</organism>
<dbReference type="OrthoDB" id="5177904at2"/>
<dbReference type="STRING" id="1801.BRW64_16355"/>
<dbReference type="Proteomes" id="UP000191039">
    <property type="component" value="Unassembled WGS sequence"/>
</dbReference>
<evidence type="ECO:0000313" key="4">
    <source>
        <dbReference type="Proteomes" id="UP000220340"/>
    </source>
</evidence>
<name>A0A1Q4HBH6_9MYCO</name>
<evidence type="ECO:0000313" key="2">
    <source>
        <dbReference type="EMBL" id="PEG53005.1"/>
    </source>
</evidence>
<comment type="caution">
    <text evidence="2">The sequence shown here is derived from an EMBL/GenBank/DDBJ whole genome shotgun (WGS) entry which is preliminary data.</text>
</comment>
<dbReference type="EMBL" id="PDCR01000024">
    <property type="protein sequence ID" value="PEG53005.1"/>
    <property type="molecule type" value="Genomic_DNA"/>
</dbReference>
<reference evidence="1 3" key="1">
    <citation type="submission" date="2016-09" db="EMBL/GenBank/DDBJ databases">
        <title>genome sequences of unsequenced Mycobacteria.</title>
        <authorList>
            <person name="Greninger A.L."/>
            <person name="Jerome K.R."/>
            <person name="Mcnair B."/>
            <person name="Wallis C."/>
            <person name="Fang F."/>
        </authorList>
    </citation>
    <scope>NUCLEOTIDE SEQUENCE [LARGE SCALE GENOMIC DNA]</scope>
    <source>
        <strain evidence="1 3">BM1</strain>
    </source>
</reference>
<proteinExistence type="predicted"/>
<protein>
    <submittedName>
        <fullName evidence="2">Uncharacterized protein</fullName>
    </submittedName>
</protein>
<reference evidence="2 4" key="2">
    <citation type="submission" date="2017-10" db="EMBL/GenBank/DDBJ databases">
        <title>The new phylogeny of genus Mycobacterium.</title>
        <authorList>
            <person name="Tortoli E."/>
            <person name="Trovato A."/>
            <person name="Cirillo D.M."/>
        </authorList>
    </citation>
    <scope>NUCLEOTIDE SEQUENCE [LARGE SCALE GENOMIC DNA]</scope>
    <source>
        <strain evidence="2 4">IP141170001</strain>
    </source>
</reference>